<proteinExistence type="predicted"/>
<dbReference type="Gene3D" id="1.20.930.20">
    <property type="entry name" value="Adaptor protein Cbl, N-terminal domain"/>
    <property type="match status" value="1"/>
</dbReference>
<gene>
    <name evidence="1" type="ORF">C8F04DRAFT_359101</name>
</gene>
<protein>
    <submittedName>
        <fullName evidence="1">Uncharacterized protein</fullName>
    </submittedName>
</protein>
<dbReference type="GO" id="GO:0007166">
    <property type="term" value="P:cell surface receptor signaling pathway"/>
    <property type="evidence" value="ECO:0007669"/>
    <property type="project" value="InterPro"/>
</dbReference>
<evidence type="ECO:0000313" key="2">
    <source>
        <dbReference type="Proteomes" id="UP001218188"/>
    </source>
</evidence>
<dbReference type="InterPro" id="IPR059179">
    <property type="entry name" value="MLKL-like_MCAfunc"/>
</dbReference>
<dbReference type="Proteomes" id="UP001218188">
    <property type="component" value="Unassembled WGS sequence"/>
</dbReference>
<accession>A0AAD6WN50</accession>
<keyword evidence="2" id="KW-1185">Reference proteome</keyword>
<evidence type="ECO:0000313" key="1">
    <source>
        <dbReference type="EMBL" id="KAJ7018862.1"/>
    </source>
</evidence>
<dbReference type="EMBL" id="JARJCM010000319">
    <property type="protein sequence ID" value="KAJ7018862.1"/>
    <property type="molecule type" value="Genomic_DNA"/>
</dbReference>
<organism evidence="1 2">
    <name type="scientific">Mycena alexandri</name>
    <dbReference type="NCBI Taxonomy" id="1745969"/>
    <lineage>
        <taxon>Eukaryota</taxon>
        <taxon>Fungi</taxon>
        <taxon>Dikarya</taxon>
        <taxon>Basidiomycota</taxon>
        <taxon>Agaricomycotina</taxon>
        <taxon>Agaricomycetes</taxon>
        <taxon>Agaricomycetidae</taxon>
        <taxon>Agaricales</taxon>
        <taxon>Marasmiineae</taxon>
        <taxon>Mycenaceae</taxon>
        <taxon>Mycena</taxon>
    </lineage>
</organism>
<dbReference type="CDD" id="cd21037">
    <property type="entry name" value="MLKL_NTD"/>
    <property type="match status" value="1"/>
</dbReference>
<comment type="caution">
    <text evidence="1">The sequence shown here is derived from an EMBL/GenBank/DDBJ whole genome shotgun (WGS) entry which is preliminary data.</text>
</comment>
<reference evidence="1" key="1">
    <citation type="submission" date="2023-03" db="EMBL/GenBank/DDBJ databases">
        <title>Massive genome expansion in bonnet fungi (Mycena s.s.) driven by repeated elements and novel gene families across ecological guilds.</title>
        <authorList>
            <consortium name="Lawrence Berkeley National Laboratory"/>
            <person name="Harder C.B."/>
            <person name="Miyauchi S."/>
            <person name="Viragh M."/>
            <person name="Kuo A."/>
            <person name="Thoen E."/>
            <person name="Andreopoulos B."/>
            <person name="Lu D."/>
            <person name="Skrede I."/>
            <person name="Drula E."/>
            <person name="Henrissat B."/>
            <person name="Morin E."/>
            <person name="Kohler A."/>
            <person name="Barry K."/>
            <person name="LaButti K."/>
            <person name="Morin E."/>
            <person name="Salamov A."/>
            <person name="Lipzen A."/>
            <person name="Mereny Z."/>
            <person name="Hegedus B."/>
            <person name="Baldrian P."/>
            <person name="Stursova M."/>
            <person name="Weitz H."/>
            <person name="Taylor A."/>
            <person name="Grigoriev I.V."/>
            <person name="Nagy L.G."/>
            <person name="Martin F."/>
            <person name="Kauserud H."/>
        </authorList>
    </citation>
    <scope>NUCLEOTIDE SEQUENCE</scope>
    <source>
        <strain evidence="1">CBHHK200</strain>
    </source>
</reference>
<name>A0AAD6WN50_9AGAR</name>
<sequence>MPTPVTATQSRLINIATCVSTAVDTLELVFDTLKTPFLNAISSTSRSILKSVETVKQNKADCIQLLEQTHQLLYAIIALHLKSDTGGELPPIVLDHVGSFTETLVGKFKFFSRIFSEKCCLFFRHFSLKIGVKNLNFFHHFQTFFQIFHLRLKKW</sequence>
<dbReference type="InterPro" id="IPR036537">
    <property type="entry name" value="Adaptor_Cbl_N_dom_sf"/>
</dbReference>
<dbReference type="AlphaFoldDB" id="A0AAD6WN50"/>